<evidence type="ECO:0000313" key="2">
    <source>
        <dbReference type="EMBL" id="KAJ8059386.1"/>
    </source>
</evidence>
<evidence type="ECO:0000313" key="3">
    <source>
        <dbReference type="Proteomes" id="UP001152300"/>
    </source>
</evidence>
<feature type="compositionally biased region" description="Basic and acidic residues" evidence="1">
    <location>
        <begin position="44"/>
        <end position="54"/>
    </location>
</feature>
<sequence length="106" mass="12600">MSPSHQLFKDQILRIPSKPKYKHKHIHYPNPYWITICISPTEQKEEREKLDQHNQEVPTTGTLLRSPRPTRISNPHSIFKQTNKQTIVLPPMQFTLSHPCHVYRRP</sequence>
<proteinExistence type="predicted"/>
<name>A0A9X0DDE6_9HELO</name>
<reference evidence="2" key="1">
    <citation type="submission" date="2022-11" db="EMBL/GenBank/DDBJ databases">
        <title>Genome Resource of Sclerotinia nivalis Strain SnTB1, a Plant Pathogen Isolated from American Ginseng.</title>
        <authorList>
            <person name="Fan S."/>
        </authorList>
    </citation>
    <scope>NUCLEOTIDE SEQUENCE</scope>
    <source>
        <strain evidence="2">SnTB1</strain>
    </source>
</reference>
<evidence type="ECO:0000256" key="1">
    <source>
        <dbReference type="SAM" id="MobiDB-lite"/>
    </source>
</evidence>
<dbReference type="AlphaFoldDB" id="A0A9X0DDE6"/>
<dbReference type="EMBL" id="JAPEIS010000015">
    <property type="protein sequence ID" value="KAJ8059386.1"/>
    <property type="molecule type" value="Genomic_DNA"/>
</dbReference>
<comment type="caution">
    <text evidence="2">The sequence shown here is derived from an EMBL/GenBank/DDBJ whole genome shotgun (WGS) entry which is preliminary data.</text>
</comment>
<organism evidence="2 3">
    <name type="scientific">Sclerotinia nivalis</name>
    <dbReference type="NCBI Taxonomy" id="352851"/>
    <lineage>
        <taxon>Eukaryota</taxon>
        <taxon>Fungi</taxon>
        <taxon>Dikarya</taxon>
        <taxon>Ascomycota</taxon>
        <taxon>Pezizomycotina</taxon>
        <taxon>Leotiomycetes</taxon>
        <taxon>Helotiales</taxon>
        <taxon>Sclerotiniaceae</taxon>
        <taxon>Sclerotinia</taxon>
    </lineage>
</organism>
<accession>A0A9X0DDE6</accession>
<keyword evidence="3" id="KW-1185">Reference proteome</keyword>
<feature type="compositionally biased region" description="Polar residues" evidence="1">
    <location>
        <begin position="71"/>
        <end position="82"/>
    </location>
</feature>
<dbReference type="Proteomes" id="UP001152300">
    <property type="component" value="Unassembled WGS sequence"/>
</dbReference>
<feature type="region of interest" description="Disordered" evidence="1">
    <location>
        <begin position="44"/>
        <end position="82"/>
    </location>
</feature>
<protein>
    <submittedName>
        <fullName evidence="2">Uncharacterized protein</fullName>
    </submittedName>
</protein>
<gene>
    <name evidence="2" type="ORF">OCU04_012337</name>
</gene>